<accession>A0A3M7DVV9</accession>
<feature type="domain" description="ATP-dependent DNA ligase family profile" evidence="7">
    <location>
        <begin position="400"/>
        <end position="539"/>
    </location>
</feature>
<evidence type="ECO:0000259" key="7">
    <source>
        <dbReference type="PROSITE" id="PS50160"/>
    </source>
</evidence>
<comment type="similarity">
    <text evidence="1">Belongs to the ATP-dependent DNA ligase family.</text>
</comment>
<keyword evidence="3" id="KW-0547">Nucleotide-binding</keyword>
<evidence type="ECO:0000256" key="1">
    <source>
        <dbReference type="ARBA" id="ARBA00007572"/>
    </source>
</evidence>
<reference evidence="8 9" key="1">
    <citation type="journal article" date="2018" name="BMC Genomics">
        <title>Genomic evidence for intraspecific hybridization in a clonal and extremely halotolerant yeast.</title>
        <authorList>
            <person name="Gostincar C."/>
            <person name="Stajich J.E."/>
            <person name="Zupancic J."/>
            <person name="Zalar P."/>
            <person name="Gunde-Cimerman N."/>
        </authorList>
    </citation>
    <scope>NUCLEOTIDE SEQUENCE [LARGE SCALE GENOMIC DNA]</scope>
    <source>
        <strain evidence="8 9">EXF-2682</strain>
    </source>
</reference>
<dbReference type="InterPro" id="IPR012340">
    <property type="entry name" value="NA-bd_OB-fold"/>
</dbReference>
<dbReference type="AlphaFoldDB" id="A0A3M7DVV9"/>
<dbReference type="EMBL" id="QWIP01000235">
    <property type="protein sequence ID" value="RMY68455.1"/>
    <property type="molecule type" value="Genomic_DNA"/>
</dbReference>
<feature type="region of interest" description="Disordered" evidence="6">
    <location>
        <begin position="688"/>
        <end position="853"/>
    </location>
</feature>
<name>A0A3M7DVV9_HORWE</name>
<dbReference type="InterPro" id="IPR029710">
    <property type="entry name" value="LIG4"/>
</dbReference>
<evidence type="ECO:0000256" key="2">
    <source>
        <dbReference type="ARBA" id="ARBA00022598"/>
    </source>
</evidence>
<dbReference type="GO" id="GO:0006310">
    <property type="term" value="P:DNA recombination"/>
    <property type="evidence" value="ECO:0007669"/>
    <property type="project" value="InterPro"/>
</dbReference>
<dbReference type="OrthoDB" id="2160351at2759"/>
<comment type="caution">
    <text evidence="8">The sequence shown here is derived from an EMBL/GenBank/DDBJ whole genome shotgun (WGS) entry which is preliminary data.</text>
</comment>
<dbReference type="InterPro" id="IPR012310">
    <property type="entry name" value="DNA_ligase_ATP-dep_cent"/>
</dbReference>
<evidence type="ECO:0000313" key="8">
    <source>
        <dbReference type="EMBL" id="RMY68455.1"/>
    </source>
</evidence>
<dbReference type="GO" id="GO:0003910">
    <property type="term" value="F:DNA ligase (ATP) activity"/>
    <property type="evidence" value="ECO:0007669"/>
    <property type="project" value="InterPro"/>
</dbReference>
<gene>
    <name evidence="8" type="ORF">D0863_07111</name>
</gene>
<keyword evidence="2" id="KW-0436">Ligase</keyword>
<sequence length="1007" mass="113131">MLFSRVSTLLSRLEEIQTHDRPFLPAARAEAVRGEVGRWFKSNRPAISGLGVRGGVALLSVVLPETRIDRVYGIQCTSLCRIISRSLSLGAQRAKDLQSYRESGHGDLGRCAQRVLEGSGPPAVPALTVQELDEVLLKLAEQCRFSDPAIITRPSSGSSRDRDELIGDALKRMEPVEAKWFVRILLKDLAPVTVDEKAVLRNFHFLLPDLLRFQNNYEAALLLLHEPQLRAIPPQPDRRSEDGYRANIYPTVKPVVGVKVGRPDFCKSWSIEHCLNMMGPRQWVLERKYDGEYCEIHIDQSLSCDPMKCIKIFSKSGKDSTQDRRKLHRTLVECLRLGQPDCKIKQHAILLGEMVVYSDKDRCVLPFDKIRKHVLRSGVSLGTEADSQAHSYEHLAIAFFDLLLLDDEVVLNRSIEERRQWLREVYDKIPGRAFSTEWKIVDFSEGRRAKMMLMQQFAASIAQRCEGLVLKPCHLPYFSLSPNRSGGTCAYIKMKKDYMVGLGDDADFAVIGANHNAQRAASVGMTGIKWTDLHLGCLLNRQEVVRFDAKPMYRLVHTITSEACIPRPILKALNTFGAYSATPYRTFAGFDVQLTRPVDIGVAFSQPLVVEVLGSGFEKPANSSFYMLRHARVKKLHQDRSWKDCISFEELQEKAINARNRPSVSESQETSNWLSRIENKLKRRLYREGTLSPKARRTKMPCSVASPAAPSPSLPLSRVRHSEAVRREKPCKTGSDHEAGDQLDGSTLVDDSEQQPVSLRKRSQPTPLSPSKRQCVLGVQKPHPPTPRQNEPRAIGKSLPLAEITNQVAGHLRDQNDATEKVGSDRRPSTSKQRSNACGIRPGALPTPPSSRSCNGPKCRFASAVYYLAPCVASMPYITENLLGAHIDVHLTPSLSHWDRDSYTRPPSSDAVSESQSYAGLSKIVLVEPNRVTGTCGVLRQLVRLNSGRLRERIDVYDWRVLENFPGHDTNDEYFGRYHIGATAFDQFSGRSFFETRIRQFDCLSVV</sequence>
<dbReference type="GO" id="GO:0006297">
    <property type="term" value="P:nucleotide-excision repair, DNA gap filling"/>
    <property type="evidence" value="ECO:0007669"/>
    <property type="project" value="TreeGrafter"/>
</dbReference>
<dbReference type="GO" id="GO:0032807">
    <property type="term" value="C:DNA ligase IV complex"/>
    <property type="evidence" value="ECO:0007669"/>
    <property type="project" value="TreeGrafter"/>
</dbReference>
<organism evidence="8 9">
    <name type="scientific">Hortaea werneckii</name>
    <name type="common">Black yeast</name>
    <name type="synonym">Cladosporium werneckii</name>
    <dbReference type="NCBI Taxonomy" id="91943"/>
    <lineage>
        <taxon>Eukaryota</taxon>
        <taxon>Fungi</taxon>
        <taxon>Dikarya</taxon>
        <taxon>Ascomycota</taxon>
        <taxon>Pezizomycotina</taxon>
        <taxon>Dothideomycetes</taxon>
        <taxon>Dothideomycetidae</taxon>
        <taxon>Mycosphaerellales</taxon>
        <taxon>Teratosphaeriaceae</taxon>
        <taxon>Hortaea</taxon>
    </lineage>
</organism>
<evidence type="ECO:0000256" key="6">
    <source>
        <dbReference type="SAM" id="MobiDB-lite"/>
    </source>
</evidence>
<dbReference type="Gene3D" id="1.10.3260.10">
    <property type="entry name" value="DNA ligase, ATP-dependent, N-terminal domain"/>
    <property type="match status" value="1"/>
</dbReference>
<dbReference type="Gene3D" id="3.30.470.30">
    <property type="entry name" value="DNA ligase/mRNA capping enzyme"/>
    <property type="match status" value="1"/>
</dbReference>
<dbReference type="GO" id="GO:0006303">
    <property type="term" value="P:double-strand break repair via nonhomologous end joining"/>
    <property type="evidence" value="ECO:0007669"/>
    <property type="project" value="TreeGrafter"/>
</dbReference>
<dbReference type="VEuPathDB" id="FungiDB:BTJ68_14249"/>
<feature type="compositionally biased region" description="Basic and acidic residues" evidence="6">
    <location>
        <begin position="811"/>
        <end position="828"/>
    </location>
</feature>
<dbReference type="Pfam" id="PF04675">
    <property type="entry name" value="DNA_ligase_A_N"/>
    <property type="match status" value="1"/>
</dbReference>
<keyword evidence="5" id="KW-0539">Nucleus</keyword>
<proteinExistence type="inferred from homology"/>
<dbReference type="InterPro" id="IPR036599">
    <property type="entry name" value="DNA_ligase_N_sf"/>
</dbReference>
<dbReference type="GO" id="GO:0003677">
    <property type="term" value="F:DNA binding"/>
    <property type="evidence" value="ECO:0007669"/>
    <property type="project" value="InterPro"/>
</dbReference>
<keyword evidence="4" id="KW-0067">ATP-binding</keyword>
<evidence type="ECO:0000313" key="9">
    <source>
        <dbReference type="Proteomes" id="UP000269276"/>
    </source>
</evidence>
<protein>
    <recommendedName>
        <fullName evidence="7">ATP-dependent DNA ligase family profile domain-containing protein</fullName>
    </recommendedName>
</protein>
<dbReference type="SUPFAM" id="SSF56091">
    <property type="entry name" value="DNA ligase/mRNA capping enzyme, catalytic domain"/>
    <property type="match status" value="1"/>
</dbReference>
<feature type="compositionally biased region" description="Basic and acidic residues" evidence="6">
    <location>
        <begin position="720"/>
        <end position="740"/>
    </location>
</feature>
<dbReference type="PANTHER" id="PTHR45997">
    <property type="entry name" value="DNA LIGASE 4"/>
    <property type="match status" value="1"/>
</dbReference>
<dbReference type="PANTHER" id="PTHR45997:SF2">
    <property type="entry name" value="ATP DEPENDENT DNA LIGASE DOMAIN PROTEIN (AFU_ORTHOLOGUE AFUA_5G02430)"/>
    <property type="match status" value="1"/>
</dbReference>
<evidence type="ECO:0000256" key="5">
    <source>
        <dbReference type="ARBA" id="ARBA00023242"/>
    </source>
</evidence>
<dbReference type="Pfam" id="PF01068">
    <property type="entry name" value="DNA_ligase_A_M"/>
    <property type="match status" value="1"/>
</dbReference>
<dbReference type="GO" id="GO:0005524">
    <property type="term" value="F:ATP binding"/>
    <property type="evidence" value="ECO:0007669"/>
    <property type="project" value="UniProtKB-KW"/>
</dbReference>
<evidence type="ECO:0000256" key="4">
    <source>
        <dbReference type="ARBA" id="ARBA00022840"/>
    </source>
</evidence>
<evidence type="ECO:0000256" key="3">
    <source>
        <dbReference type="ARBA" id="ARBA00022741"/>
    </source>
</evidence>
<dbReference type="Proteomes" id="UP000269276">
    <property type="component" value="Unassembled WGS sequence"/>
</dbReference>
<dbReference type="PROSITE" id="PS50160">
    <property type="entry name" value="DNA_LIGASE_A3"/>
    <property type="match status" value="1"/>
</dbReference>
<dbReference type="Gene3D" id="2.40.50.140">
    <property type="entry name" value="Nucleic acid-binding proteins"/>
    <property type="match status" value="1"/>
</dbReference>
<dbReference type="InterPro" id="IPR012308">
    <property type="entry name" value="DNA_ligase_ATP-dep_N"/>
</dbReference>